<reference evidence="1 2" key="1">
    <citation type="submission" date="2014-04" db="EMBL/GenBank/DDBJ databases">
        <authorList>
            <consortium name="DOE Joint Genome Institute"/>
            <person name="Kuo A."/>
            <person name="Kohler A."/>
            <person name="Nagy L.G."/>
            <person name="Floudas D."/>
            <person name="Copeland A."/>
            <person name="Barry K.W."/>
            <person name="Cichocki N."/>
            <person name="Veneault-Fourrey C."/>
            <person name="LaButti K."/>
            <person name="Lindquist E.A."/>
            <person name="Lipzen A."/>
            <person name="Lundell T."/>
            <person name="Morin E."/>
            <person name="Murat C."/>
            <person name="Sun H."/>
            <person name="Tunlid A."/>
            <person name="Henrissat B."/>
            <person name="Grigoriev I.V."/>
            <person name="Hibbett D.S."/>
            <person name="Martin F."/>
            <person name="Nordberg H.P."/>
            <person name="Cantor M.N."/>
            <person name="Hua S.X."/>
        </authorList>
    </citation>
    <scope>NUCLEOTIDE SEQUENCE [LARGE SCALE GENOMIC DNA]</scope>
    <source>
        <strain evidence="1 2">LaAM-08-1</strain>
    </source>
</reference>
<accession>A0A0C9WGK9</accession>
<keyword evidence="2" id="KW-1185">Reference proteome</keyword>
<sequence length="127" mass="13878">MRVSAKDRTATLIHFGAVCTLSKVDLPSTPAPIPPLSDERSRSIFLLTLRQNPRNVPSMLRDVLNASTNGTLLFFCFSENMAWISLSTPALVNPHSQLALSSPESSHFCPSAWIFQAEEGESTSNAM</sequence>
<name>A0A0C9WGK9_9AGAR</name>
<dbReference type="Proteomes" id="UP000054477">
    <property type="component" value="Unassembled WGS sequence"/>
</dbReference>
<gene>
    <name evidence="1" type="ORF">K443DRAFT_15929</name>
</gene>
<organism evidence="1 2">
    <name type="scientific">Laccaria amethystina LaAM-08-1</name>
    <dbReference type="NCBI Taxonomy" id="1095629"/>
    <lineage>
        <taxon>Eukaryota</taxon>
        <taxon>Fungi</taxon>
        <taxon>Dikarya</taxon>
        <taxon>Basidiomycota</taxon>
        <taxon>Agaricomycotina</taxon>
        <taxon>Agaricomycetes</taxon>
        <taxon>Agaricomycetidae</taxon>
        <taxon>Agaricales</taxon>
        <taxon>Agaricineae</taxon>
        <taxon>Hydnangiaceae</taxon>
        <taxon>Laccaria</taxon>
    </lineage>
</organism>
<dbReference type="EMBL" id="KN839556">
    <property type="protein sequence ID" value="KIJ89624.1"/>
    <property type="molecule type" value="Genomic_DNA"/>
</dbReference>
<dbReference type="AlphaFoldDB" id="A0A0C9WGK9"/>
<protein>
    <submittedName>
        <fullName evidence="1">Uncharacterized protein</fullName>
    </submittedName>
</protein>
<reference evidence="2" key="2">
    <citation type="submission" date="2015-01" db="EMBL/GenBank/DDBJ databases">
        <title>Evolutionary Origins and Diversification of the Mycorrhizal Mutualists.</title>
        <authorList>
            <consortium name="DOE Joint Genome Institute"/>
            <consortium name="Mycorrhizal Genomics Consortium"/>
            <person name="Kohler A."/>
            <person name="Kuo A."/>
            <person name="Nagy L.G."/>
            <person name="Floudas D."/>
            <person name="Copeland A."/>
            <person name="Barry K.W."/>
            <person name="Cichocki N."/>
            <person name="Veneault-Fourrey C."/>
            <person name="LaButti K."/>
            <person name="Lindquist E.A."/>
            <person name="Lipzen A."/>
            <person name="Lundell T."/>
            <person name="Morin E."/>
            <person name="Murat C."/>
            <person name="Riley R."/>
            <person name="Ohm R."/>
            <person name="Sun H."/>
            <person name="Tunlid A."/>
            <person name="Henrissat B."/>
            <person name="Grigoriev I.V."/>
            <person name="Hibbett D.S."/>
            <person name="Martin F."/>
        </authorList>
    </citation>
    <scope>NUCLEOTIDE SEQUENCE [LARGE SCALE GENOMIC DNA]</scope>
    <source>
        <strain evidence="2">LaAM-08-1</strain>
    </source>
</reference>
<proteinExistence type="predicted"/>
<dbReference type="HOGENOM" id="CLU_1970884_0_0_1"/>
<evidence type="ECO:0000313" key="1">
    <source>
        <dbReference type="EMBL" id="KIJ89624.1"/>
    </source>
</evidence>
<evidence type="ECO:0000313" key="2">
    <source>
        <dbReference type="Proteomes" id="UP000054477"/>
    </source>
</evidence>